<evidence type="ECO:0000313" key="9">
    <source>
        <dbReference type="Proteomes" id="UP000827092"/>
    </source>
</evidence>
<dbReference type="GO" id="GO:0035556">
    <property type="term" value="P:intracellular signal transduction"/>
    <property type="evidence" value="ECO:0007669"/>
    <property type="project" value="InterPro"/>
</dbReference>
<dbReference type="EMBL" id="JAFNEN010000458">
    <property type="protein sequence ID" value="KAG8182603.1"/>
    <property type="molecule type" value="Genomic_DNA"/>
</dbReference>
<dbReference type="GO" id="GO:0009968">
    <property type="term" value="P:negative regulation of signal transduction"/>
    <property type="evidence" value="ECO:0007669"/>
    <property type="project" value="UniProtKB-KW"/>
</dbReference>
<dbReference type="Proteomes" id="UP000827092">
    <property type="component" value="Unassembled WGS sequence"/>
</dbReference>
<dbReference type="PANTHER" id="PTHR10155:SF16">
    <property type="entry name" value="SUPPRESSOR OF CYTOKINE SIGNALING 2"/>
    <property type="match status" value="1"/>
</dbReference>
<keyword evidence="3" id="KW-0833">Ubl conjugation pathway</keyword>
<dbReference type="GO" id="GO:0046854">
    <property type="term" value="P:phosphatidylinositol phosphate biosynthetic process"/>
    <property type="evidence" value="ECO:0007669"/>
    <property type="project" value="TreeGrafter"/>
</dbReference>
<dbReference type="GO" id="GO:0005942">
    <property type="term" value="C:phosphatidylinositol 3-kinase complex"/>
    <property type="evidence" value="ECO:0007669"/>
    <property type="project" value="TreeGrafter"/>
</dbReference>
<reference evidence="8 9" key="1">
    <citation type="journal article" date="2022" name="Nat. Ecol. Evol.">
        <title>A masculinizing supergene underlies an exaggerated male reproductive morph in a spider.</title>
        <authorList>
            <person name="Hendrickx F."/>
            <person name="De Corte Z."/>
            <person name="Sonet G."/>
            <person name="Van Belleghem S.M."/>
            <person name="Kostlbacher S."/>
            <person name="Vangestel C."/>
        </authorList>
    </citation>
    <scope>NUCLEOTIDE SEQUENCE [LARGE SCALE GENOMIC DNA]</scope>
    <source>
        <strain evidence="8">W744_W776</strain>
    </source>
</reference>
<feature type="domain" description="SH2" evidence="6">
    <location>
        <begin position="24"/>
        <end position="131"/>
    </location>
</feature>
<evidence type="ECO:0000256" key="4">
    <source>
        <dbReference type="ARBA" id="ARBA00022999"/>
    </source>
</evidence>
<evidence type="ECO:0000256" key="2">
    <source>
        <dbReference type="ARBA" id="ARBA00022700"/>
    </source>
</evidence>
<dbReference type="Gene3D" id="3.30.505.10">
    <property type="entry name" value="SH2 domain"/>
    <property type="match status" value="1"/>
</dbReference>
<dbReference type="PROSITE" id="PS50001">
    <property type="entry name" value="SH2"/>
    <property type="match status" value="1"/>
</dbReference>
<keyword evidence="2" id="KW-0734">Signal transduction inhibitor</keyword>
<keyword evidence="9" id="KW-1185">Reference proteome</keyword>
<dbReference type="InterPro" id="IPR001496">
    <property type="entry name" value="SOCS_box"/>
</dbReference>
<comment type="caution">
    <text evidence="8">The sequence shown here is derived from an EMBL/GenBank/DDBJ whole genome shotgun (WGS) entry which is preliminary data.</text>
</comment>
<dbReference type="Pfam" id="PF00017">
    <property type="entry name" value="SH2"/>
    <property type="match status" value="1"/>
</dbReference>
<keyword evidence="1" id="KW-0341">Growth regulation</keyword>
<evidence type="ECO:0000256" key="3">
    <source>
        <dbReference type="ARBA" id="ARBA00022786"/>
    </source>
</evidence>
<organism evidence="8 9">
    <name type="scientific">Oedothorax gibbosus</name>
    <dbReference type="NCBI Taxonomy" id="931172"/>
    <lineage>
        <taxon>Eukaryota</taxon>
        <taxon>Metazoa</taxon>
        <taxon>Ecdysozoa</taxon>
        <taxon>Arthropoda</taxon>
        <taxon>Chelicerata</taxon>
        <taxon>Arachnida</taxon>
        <taxon>Araneae</taxon>
        <taxon>Araneomorphae</taxon>
        <taxon>Entelegynae</taxon>
        <taxon>Araneoidea</taxon>
        <taxon>Linyphiidae</taxon>
        <taxon>Erigoninae</taxon>
        <taxon>Oedothorax</taxon>
    </lineage>
</organism>
<evidence type="ECO:0000313" key="8">
    <source>
        <dbReference type="EMBL" id="KAG8182603.1"/>
    </source>
</evidence>
<evidence type="ECO:0008006" key="10">
    <source>
        <dbReference type="Google" id="ProtNLM"/>
    </source>
</evidence>
<dbReference type="PROSITE" id="PS50225">
    <property type="entry name" value="SOCS"/>
    <property type="match status" value="1"/>
</dbReference>
<dbReference type="InterPro" id="IPR036036">
    <property type="entry name" value="SOCS_box-like_dom_sf"/>
</dbReference>
<protein>
    <recommendedName>
        <fullName evidence="10">Cytokine-inducible SH2-containing protein</fullName>
    </recommendedName>
</protein>
<evidence type="ECO:0000259" key="6">
    <source>
        <dbReference type="PROSITE" id="PS50001"/>
    </source>
</evidence>
<dbReference type="InterPro" id="IPR036860">
    <property type="entry name" value="SH2_dom_sf"/>
</dbReference>
<dbReference type="PANTHER" id="PTHR10155">
    <property type="entry name" value="PHOSPHATIDYLINOSITOL 3-KINASE REGULATORY SUBUNIT"/>
    <property type="match status" value="1"/>
</dbReference>
<dbReference type="AlphaFoldDB" id="A0AAV6UFJ4"/>
<keyword evidence="4 5" id="KW-0727">SH2 domain</keyword>
<feature type="domain" description="SOCS box" evidence="7">
    <location>
        <begin position="126"/>
        <end position="193"/>
    </location>
</feature>
<evidence type="ECO:0000256" key="1">
    <source>
        <dbReference type="ARBA" id="ARBA00022604"/>
    </source>
</evidence>
<evidence type="ECO:0000256" key="5">
    <source>
        <dbReference type="PROSITE-ProRule" id="PRU00191"/>
    </source>
</evidence>
<dbReference type="SMART" id="SM00252">
    <property type="entry name" value="SH2"/>
    <property type="match status" value="1"/>
</dbReference>
<gene>
    <name evidence="8" type="ORF">JTE90_021739</name>
</gene>
<dbReference type="GO" id="GO:0046935">
    <property type="term" value="F:1-phosphatidylinositol-3-kinase regulator activity"/>
    <property type="evidence" value="ECO:0007669"/>
    <property type="project" value="TreeGrafter"/>
</dbReference>
<proteinExistence type="predicted"/>
<dbReference type="InterPro" id="IPR000980">
    <property type="entry name" value="SH2"/>
</dbReference>
<dbReference type="SUPFAM" id="SSF158235">
    <property type="entry name" value="SOCS box-like"/>
    <property type="match status" value="1"/>
</dbReference>
<accession>A0AAV6UFJ4</accession>
<dbReference type="SUPFAM" id="SSF55550">
    <property type="entry name" value="SH2 domain"/>
    <property type="match status" value="1"/>
</dbReference>
<sequence length="194" mass="22184">MSVDPEDDHRCLVENERSLELCGYYYGNLSWMDASTLLRHCQVGTFLVRDSAHHGYLYALSVQTRKGPTSIRIDYSGGKFKMDSLNYLSHQMPRFDCVTDLIDFYVQLPKFMCSSGAVWQDGVPVQIYRPLYKAVRSLQHLCRVAVARGIADTRVVADPATPAQVLNRTLERDSRYSGLPGIIKDYLRMYPYTQ</sequence>
<name>A0AAV6UFJ4_9ARAC</name>
<evidence type="ECO:0000259" key="7">
    <source>
        <dbReference type="PROSITE" id="PS50225"/>
    </source>
</evidence>